<dbReference type="InterPro" id="IPR036034">
    <property type="entry name" value="PDZ_sf"/>
</dbReference>
<dbReference type="SUPFAM" id="SSF50156">
    <property type="entry name" value="PDZ domain-like"/>
    <property type="match status" value="1"/>
</dbReference>
<feature type="compositionally biased region" description="Basic and acidic residues" evidence="4">
    <location>
        <begin position="124"/>
        <end position="139"/>
    </location>
</feature>
<dbReference type="EnsemblMetazoa" id="AALFPA23_016248.R23682">
    <property type="protein sequence ID" value="AALFPA23_016248.P23682"/>
    <property type="gene ID" value="AALFPA23_016248"/>
</dbReference>
<dbReference type="Proteomes" id="UP000069940">
    <property type="component" value="Unassembled WGS sequence"/>
</dbReference>
<evidence type="ECO:0000259" key="5">
    <source>
        <dbReference type="PROSITE" id="PS50106"/>
    </source>
</evidence>
<dbReference type="PANTHER" id="PTHR24214:SF38">
    <property type="entry name" value="PDZ AND LIM DOMAIN PROTEIN ZASP-RELATED"/>
    <property type="match status" value="1"/>
</dbReference>
<dbReference type="PANTHER" id="PTHR24214">
    <property type="entry name" value="PDZ AND LIM DOMAIN PROTEIN ZASP"/>
    <property type="match status" value="1"/>
</dbReference>
<comment type="subcellular location">
    <subcellularLocation>
        <location evidence="1">Cytoplasm</location>
    </subcellularLocation>
</comment>
<reference evidence="7" key="1">
    <citation type="journal article" date="2015" name="Proc. Natl. Acad. Sci. U.S.A.">
        <title>Genome sequence of the Asian Tiger mosquito, Aedes albopictus, reveals insights into its biology, genetics, and evolution.</title>
        <authorList>
            <person name="Chen X.G."/>
            <person name="Jiang X."/>
            <person name="Gu J."/>
            <person name="Xu M."/>
            <person name="Wu Y."/>
            <person name="Deng Y."/>
            <person name="Zhang C."/>
            <person name="Bonizzoni M."/>
            <person name="Dermauw W."/>
            <person name="Vontas J."/>
            <person name="Armbruster P."/>
            <person name="Huang X."/>
            <person name="Yang Y."/>
            <person name="Zhang H."/>
            <person name="He W."/>
            <person name="Peng H."/>
            <person name="Liu Y."/>
            <person name="Wu K."/>
            <person name="Chen J."/>
            <person name="Lirakis M."/>
            <person name="Topalis P."/>
            <person name="Van Leeuwen T."/>
            <person name="Hall A.B."/>
            <person name="Jiang X."/>
            <person name="Thorpe C."/>
            <person name="Mueller R.L."/>
            <person name="Sun C."/>
            <person name="Waterhouse R.M."/>
            <person name="Yan G."/>
            <person name="Tu Z.J."/>
            <person name="Fang X."/>
            <person name="James A.A."/>
        </authorList>
    </citation>
    <scope>NUCLEOTIDE SEQUENCE [LARGE SCALE GENOMIC DNA]</scope>
    <source>
        <strain evidence="7">Foshan</strain>
    </source>
</reference>
<feature type="compositionally biased region" description="Basic and acidic residues" evidence="4">
    <location>
        <begin position="304"/>
        <end position="318"/>
    </location>
</feature>
<dbReference type="Pfam" id="PF00595">
    <property type="entry name" value="PDZ"/>
    <property type="match status" value="1"/>
</dbReference>
<dbReference type="GeneID" id="109425388"/>
<evidence type="ECO:0000313" key="7">
    <source>
        <dbReference type="Proteomes" id="UP000069940"/>
    </source>
</evidence>
<evidence type="ECO:0000256" key="1">
    <source>
        <dbReference type="ARBA" id="ARBA00004496"/>
    </source>
</evidence>
<accession>A0ABM1Z946</accession>
<evidence type="ECO:0000256" key="2">
    <source>
        <dbReference type="ARBA" id="ARBA00022490"/>
    </source>
</evidence>
<dbReference type="Gene3D" id="2.30.42.10">
    <property type="match status" value="1"/>
</dbReference>
<dbReference type="PROSITE" id="PS50106">
    <property type="entry name" value="PDZ"/>
    <property type="match status" value="1"/>
</dbReference>
<dbReference type="SMART" id="SM00228">
    <property type="entry name" value="PDZ"/>
    <property type="match status" value="1"/>
</dbReference>
<feature type="domain" description="PDZ" evidence="5">
    <location>
        <begin position="65"/>
        <end position="119"/>
    </location>
</feature>
<proteinExistence type="predicted"/>
<feature type="compositionally biased region" description="Basic and acidic residues" evidence="4">
    <location>
        <begin position="1"/>
        <end position="12"/>
    </location>
</feature>
<feature type="region of interest" description="Disordered" evidence="4">
    <location>
        <begin position="124"/>
        <end position="188"/>
    </location>
</feature>
<evidence type="ECO:0000256" key="4">
    <source>
        <dbReference type="SAM" id="MobiDB-lite"/>
    </source>
</evidence>
<keyword evidence="3" id="KW-0862">Zinc</keyword>
<evidence type="ECO:0000256" key="3">
    <source>
        <dbReference type="ARBA" id="ARBA00023038"/>
    </source>
</evidence>
<protein>
    <recommendedName>
        <fullName evidence="5">PDZ domain-containing protein</fullName>
    </recommendedName>
</protein>
<feature type="region of interest" description="Disordered" evidence="4">
    <location>
        <begin position="304"/>
        <end position="332"/>
    </location>
</feature>
<organism evidence="6 7">
    <name type="scientific">Aedes albopictus</name>
    <name type="common">Asian tiger mosquito</name>
    <name type="synonym">Stegomyia albopicta</name>
    <dbReference type="NCBI Taxonomy" id="7160"/>
    <lineage>
        <taxon>Eukaryota</taxon>
        <taxon>Metazoa</taxon>
        <taxon>Ecdysozoa</taxon>
        <taxon>Arthropoda</taxon>
        <taxon>Hexapoda</taxon>
        <taxon>Insecta</taxon>
        <taxon>Pterygota</taxon>
        <taxon>Neoptera</taxon>
        <taxon>Endopterygota</taxon>
        <taxon>Diptera</taxon>
        <taxon>Nematocera</taxon>
        <taxon>Culicoidea</taxon>
        <taxon>Culicidae</taxon>
        <taxon>Culicinae</taxon>
        <taxon>Aedini</taxon>
        <taxon>Aedes</taxon>
        <taxon>Stegomyia</taxon>
    </lineage>
</organism>
<name>A0ABM1Z946_AEDAL</name>
<keyword evidence="2" id="KW-0963">Cytoplasm</keyword>
<keyword evidence="3" id="KW-0440">LIM domain</keyword>
<keyword evidence="3" id="KW-0479">Metal-binding</keyword>
<sequence length="395" mass="45477">MALEEPKLVEDSEYHEDDGADHERPQKRDDAPDYYKRPKFKRNIIPFETDDLSVRVIRERFLIPNQVRENSPAAKAGLKLGDQIVTINGADASAMRLATAESVIKQAGEQLQLVVAKDDEDAAKNPDKLKETREIKFANEDFNADNPSAPKMKVDEGRASFSPSPRSQTRSETRSPKYTPECPMSMARSPSCESCEYTNAAVVEEQLRQMQQQLNEISIIPMQIQATLSYLTKTLAKFAPPELQRELPVSLRSSSVRETIPEESESMDEYEQDKDLEYYENDEEYLAPFLERLFDESEVLEEISPRELGDDVDRRENGPDQEEEITEEERLKQEKFERVSKLEQSWPWSQTAKPIHKRSNCHLVPSVALEKSKIKQLTEEVLPFYNRGYRQRIGN</sequence>
<feature type="region of interest" description="Disordered" evidence="4">
    <location>
        <begin position="1"/>
        <end position="35"/>
    </location>
</feature>
<reference evidence="6" key="2">
    <citation type="submission" date="2025-05" db="UniProtKB">
        <authorList>
            <consortium name="EnsemblMetazoa"/>
        </authorList>
    </citation>
    <scope>IDENTIFICATION</scope>
    <source>
        <strain evidence="6">Foshan</strain>
    </source>
</reference>
<dbReference type="RefSeq" id="XP_062702404.1">
    <property type="nucleotide sequence ID" value="XM_062846420.1"/>
</dbReference>
<dbReference type="InterPro" id="IPR050604">
    <property type="entry name" value="PDZ-LIM_domain"/>
</dbReference>
<keyword evidence="7" id="KW-1185">Reference proteome</keyword>
<dbReference type="InterPro" id="IPR001478">
    <property type="entry name" value="PDZ"/>
</dbReference>
<evidence type="ECO:0000313" key="6">
    <source>
        <dbReference type="EnsemblMetazoa" id="AALFPA23_016248.P23682"/>
    </source>
</evidence>
<feature type="compositionally biased region" description="Basic and acidic residues" evidence="4">
    <location>
        <begin position="21"/>
        <end position="35"/>
    </location>
</feature>